<dbReference type="RefSeq" id="WP_073047216.1">
    <property type="nucleotide sequence ID" value="NZ_FQUO01000019.1"/>
</dbReference>
<dbReference type="EMBL" id="FQUO01000019">
    <property type="protein sequence ID" value="SHG15683.1"/>
    <property type="molecule type" value="Genomic_DNA"/>
</dbReference>
<dbReference type="Gene3D" id="3.30.360.10">
    <property type="entry name" value="Dihydrodipicolinate Reductase, domain 2"/>
    <property type="match status" value="1"/>
</dbReference>
<organism evidence="4 5">
    <name type="scientific">Cnuella takakiae</name>
    <dbReference type="NCBI Taxonomy" id="1302690"/>
    <lineage>
        <taxon>Bacteria</taxon>
        <taxon>Pseudomonadati</taxon>
        <taxon>Bacteroidota</taxon>
        <taxon>Chitinophagia</taxon>
        <taxon>Chitinophagales</taxon>
        <taxon>Chitinophagaceae</taxon>
        <taxon>Cnuella</taxon>
    </lineage>
</organism>
<dbReference type="SUPFAM" id="SSF51735">
    <property type="entry name" value="NAD(P)-binding Rossmann-fold domains"/>
    <property type="match status" value="1"/>
</dbReference>
<dbReference type="Pfam" id="PF01408">
    <property type="entry name" value="GFO_IDH_MocA"/>
    <property type="match status" value="1"/>
</dbReference>
<evidence type="ECO:0000313" key="5">
    <source>
        <dbReference type="Proteomes" id="UP000184368"/>
    </source>
</evidence>
<dbReference type="InterPro" id="IPR050463">
    <property type="entry name" value="Gfo/Idh/MocA_oxidrdct_glycsds"/>
</dbReference>
<keyword evidence="5" id="KW-1185">Reference proteome</keyword>
<dbReference type="AlphaFoldDB" id="A0A1M5HI96"/>
<accession>A0A1M5HI96</accession>
<reference evidence="4 5" key="1">
    <citation type="submission" date="2016-11" db="EMBL/GenBank/DDBJ databases">
        <authorList>
            <person name="Jaros S."/>
            <person name="Januszkiewicz K."/>
            <person name="Wedrychowicz H."/>
        </authorList>
    </citation>
    <scope>NUCLEOTIDE SEQUENCE [LARGE SCALE GENOMIC DNA]</scope>
    <source>
        <strain evidence="4 5">DSM 26897</strain>
    </source>
</reference>
<dbReference type="Gene3D" id="3.40.50.720">
    <property type="entry name" value="NAD(P)-binding Rossmann-like Domain"/>
    <property type="match status" value="1"/>
</dbReference>
<feature type="domain" description="Gfo/Idh/MocA-like oxidoreductase N-terminal" evidence="2">
    <location>
        <begin position="4"/>
        <end position="124"/>
    </location>
</feature>
<dbReference type="PANTHER" id="PTHR43818:SF11">
    <property type="entry name" value="BCDNA.GH03377"/>
    <property type="match status" value="1"/>
</dbReference>
<keyword evidence="1" id="KW-0560">Oxidoreductase</keyword>
<dbReference type="InterPro" id="IPR055170">
    <property type="entry name" value="GFO_IDH_MocA-like_dom"/>
</dbReference>
<protein>
    <submittedName>
        <fullName evidence="4">Predicted dehydrogenase</fullName>
    </submittedName>
</protein>
<evidence type="ECO:0000256" key="1">
    <source>
        <dbReference type="ARBA" id="ARBA00023002"/>
    </source>
</evidence>
<dbReference type="OrthoDB" id="9795543at2"/>
<dbReference type="SUPFAM" id="SSF55347">
    <property type="entry name" value="Glyceraldehyde-3-phosphate dehydrogenase-like, C-terminal domain"/>
    <property type="match status" value="1"/>
</dbReference>
<dbReference type="InterPro" id="IPR036291">
    <property type="entry name" value="NAD(P)-bd_dom_sf"/>
</dbReference>
<dbReference type="Proteomes" id="UP000184368">
    <property type="component" value="Unassembled WGS sequence"/>
</dbReference>
<evidence type="ECO:0000313" key="4">
    <source>
        <dbReference type="EMBL" id="SHG15683.1"/>
    </source>
</evidence>
<sequence>MATINWGIIGCGEVCEVKSGPAFQKVPGSQLAAVMRRNGEKAADFARRHGVPRSYNQADQLINDPEVNAVYIATPPDTHEAYTLAALHAGKPVYVEKPMALSAAAAFRMQEASRVLQVPLCVAHYRRQQPQYLKVLELLRTGAIGQVRNVELKFVAPASAYDTTEARISWRVNPEISGGGIFHDLAPHQLDLMNYFFGQPKLVKGMATNTAGQYDPPDTLAAILQFEENILLAANWFFAAPEGVKEDYCRINGSNGYLQFSIFGAPGITWLHDGAVEQIPFYPLMHVQEPMIAAVTQFFLGNGANPCPPAAGVVVMECMEKIAGAGE</sequence>
<gene>
    <name evidence="4" type="ORF">SAMN05444008_11968</name>
</gene>
<evidence type="ECO:0000259" key="3">
    <source>
        <dbReference type="Pfam" id="PF22725"/>
    </source>
</evidence>
<proteinExistence type="predicted"/>
<dbReference type="GO" id="GO:0000166">
    <property type="term" value="F:nucleotide binding"/>
    <property type="evidence" value="ECO:0007669"/>
    <property type="project" value="InterPro"/>
</dbReference>
<dbReference type="PANTHER" id="PTHR43818">
    <property type="entry name" value="BCDNA.GH03377"/>
    <property type="match status" value="1"/>
</dbReference>
<name>A0A1M5HI96_9BACT</name>
<dbReference type="Pfam" id="PF22725">
    <property type="entry name" value="GFO_IDH_MocA_C3"/>
    <property type="match status" value="1"/>
</dbReference>
<dbReference type="GO" id="GO:0016491">
    <property type="term" value="F:oxidoreductase activity"/>
    <property type="evidence" value="ECO:0007669"/>
    <property type="project" value="UniProtKB-KW"/>
</dbReference>
<dbReference type="STRING" id="1302690.BUE76_14035"/>
<evidence type="ECO:0000259" key="2">
    <source>
        <dbReference type="Pfam" id="PF01408"/>
    </source>
</evidence>
<feature type="domain" description="GFO/IDH/MocA-like oxidoreductase" evidence="3">
    <location>
        <begin position="132"/>
        <end position="258"/>
    </location>
</feature>
<dbReference type="InterPro" id="IPR000683">
    <property type="entry name" value="Gfo/Idh/MocA-like_OxRdtase_N"/>
</dbReference>